<evidence type="ECO:0000256" key="1">
    <source>
        <dbReference type="ARBA" id="ARBA00022741"/>
    </source>
</evidence>
<organism evidence="3 4">
    <name type="scientific">Rhizophagus irregularis (strain DAOM 197198w)</name>
    <name type="common">Glomus intraradices</name>
    <dbReference type="NCBI Taxonomy" id="1432141"/>
    <lineage>
        <taxon>Eukaryota</taxon>
        <taxon>Fungi</taxon>
        <taxon>Fungi incertae sedis</taxon>
        <taxon>Mucoromycota</taxon>
        <taxon>Glomeromycotina</taxon>
        <taxon>Glomeromycetes</taxon>
        <taxon>Glomerales</taxon>
        <taxon>Glomeraceae</taxon>
        <taxon>Rhizophagus</taxon>
    </lineage>
</organism>
<protein>
    <recommendedName>
        <fullName evidence="5">Actin-like ATPase domain-containing protein</fullName>
    </recommendedName>
</protein>
<name>A0A015J7Q9_RHIIW</name>
<keyword evidence="4" id="KW-1185">Reference proteome</keyword>
<proteinExistence type="predicted"/>
<dbReference type="Gene3D" id="3.30.420.40">
    <property type="match status" value="2"/>
</dbReference>
<dbReference type="CDD" id="cd10229">
    <property type="entry name" value="ASKHA_NBD_HSP70_HSPA12"/>
    <property type="match status" value="1"/>
</dbReference>
<evidence type="ECO:0000313" key="3">
    <source>
        <dbReference type="EMBL" id="EXX65582.1"/>
    </source>
</evidence>
<dbReference type="InterPro" id="IPR013126">
    <property type="entry name" value="Hsp_70_fam"/>
</dbReference>
<dbReference type="EMBL" id="JEMT01021243">
    <property type="protein sequence ID" value="EXX65582.1"/>
    <property type="molecule type" value="Genomic_DNA"/>
</dbReference>
<dbReference type="HOGENOM" id="CLU_009958_7_1_1"/>
<dbReference type="PANTHER" id="PTHR14187:SF5">
    <property type="entry name" value="HEAT SHOCK 70 KDA PROTEIN 12A"/>
    <property type="match status" value="1"/>
</dbReference>
<dbReference type="PANTHER" id="PTHR14187">
    <property type="entry name" value="ALPHA KINASE/ELONGATION FACTOR 2 KINASE"/>
    <property type="match status" value="1"/>
</dbReference>
<dbReference type="STRING" id="1432141.A0A015J7Q9"/>
<comment type="caution">
    <text evidence="3">The sequence shown here is derived from an EMBL/GenBank/DDBJ whole genome shotgun (WGS) entry which is preliminary data.</text>
</comment>
<reference evidence="3 4" key="1">
    <citation type="submission" date="2014-02" db="EMBL/GenBank/DDBJ databases">
        <title>Single nucleus genome sequencing reveals high similarity among nuclei of an endomycorrhizal fungus.</title>
        <authorList>
            <person name="Lin K."/>
            <person name="Geurts R."/>
            <person name="Zhang Z."/>
            <person name="Limpens E."/>
            <person name="Saunders D.G."/>
            <person name="Mu D."/>
            <person name="Pang E."/>
            <person name="Cao H."/>
            <person name="Cha H."/>
            <person name="Lin T."/>
            <person name="Zhou Q."/>
            <person name="Shang Y."/>
            <person name="Li Y."/>
            <person name="Ivanov S."/>
            <person name="Sharma T."/>
            <person name="Velzen R.V."/>
            <person name="Ruijter N.D."/>
            <person name="Aanen D.K."/>
            <person name="Win J."/>
            <person name="Kamoun S."/>
            <person name="Bisseling T."/>
            <person name="Huang S."/>
        </authorList>
    </citation>
    <scope>NUCLEOTIDE SEQUENCE [LARGE SCALE GENOMIC DNA]</scope>
    <source>
        <strain evidence="4">DAOM197198w</strain>
    </source>
</reference>
<dbReference type="GO" id="GO:0140662">
    <property type="term" value="F:ATP-dependent protein folding chaperone"/>
    <property type="evidence" value="ECO:0007669"/>
    <property type="project" value="InterPro"/>
</dbReference>
<evidence type="ECO:0000313" key="4">
    <source>
        <dbReference type="Proteomes" id="UP000022910"/>
    </source>
</evidence>
<dbReference type="Gene3D" id="3.90.640.10">
    <property type="entry name" value="Actin, Chain A, domain 4"/>
    <property type="match status" value="1"/>
</dbReference>
<keyword evidence="1" id="KW-0547">Nucleotide-binding</keyword>
<dbReference type="AlphaFoldDB" id="A0A015J7Q9"/>
<dbReference type="Proteomes" id="UP000022910">
    <property type="component" value="Unassembled WGS sequence"/>
</dbReference>
<gene>
    <name evidence="3" type="ORF">RirG_131820</name>
</gene>
<keyword evidence="2" id="KW-0067">ATP-binding</keyword>
<dbReference type="SUPFAM" id="SSF53067">
    <property type="entry name" value="Actin-like ATPase domain"/>
    <property type="match status" value="2"/>
</dbReference>
<dbReference type="SMR" id="A0A015J7Q9"/>
<sequence length="565" mass="64748">MDIRVVVAIDFGTTFSGFAYANRSSPEIITNDTWPQQIGPLKTNTVLQYDSNCQNVIKWGNPALAQRQSRRRSKDSSSSKTVELFKLHLGNIPQNEKPPLPSQLNYEKAISDYLRELGKQVKLTNYLIKETISTRWQGIKFFKHVLLVISIPAEFDDHAKDTMRKCLYNAGLTDCKESKKVEFTTEPEAAAIYCMRNLEEQNKKIPINASFMVVDCGGGTVDLTTRKLLRDNKLSEITERTGDFCGGAYVDREFIKFLRRKLGESTINLLKENNYGQMQYMIQQFCQKSKFHFTGNINDFNSYEFDIEENCPILKQYCNDEIKEKMEDDDWIIDINFEDIKSMFDPVIGKIIRLIRGQLNSSKNKCSAIFLVGGFSESKYLQMRVKEEFGKLVPLIIVPKQPISAIVRGACDYGLEMSTIVDRTLKYTYGIKTHREWELGDPINRLENVKGEDNPLIEIFDPMVTRGTNVEVNQEFSETYIPFKPNQNGLTFRIYITTKLSAKFCDEPGVKLLGTLRIDLPDAHLGKSREVECSLIFGKMELVVKAKNLLNGKIYNTCFDLDFKN</sequence>
<dbReference type="Pfam" id="PF00012">
    <property type="entry name" value="HSP70"/>
    <property type="match status" value="1"/>
</dbReference>
<evidence type="ECO:0008006" key="5">
    <source>
        <dbReference type="Google" id="ProtNLM"/>
    </source>
</evidence>
<evidence type="ECO:0000256" key="2">
    <source>
        <dbReference type="ARBA" id="ARBA00022840"/>
    </source>
</evidence>
<dbReference type="OMA" id="FVKIAGC"/>
<dbReference type="GO" id="GO:0005524">
    <property type="term" value="F:ATP binding"/>
    <property type="evidence" value="ECO:0007669"/>
    <property type="project" value="UniProtKB-KW"/>
</dbReference>
<dbReference type="InterPro" id="IPR043129">
    <property type="entry name" value="ATPase_NBD"/>
</dbReference>
<dbReference type="OrthoDB" id="2963168at2759"/>
<accession>A0A015J7Q9</accession>